<dbReference type="OrthoDB" id="432756at2759"/>
<reference evidence="6" key="2">
    <citation type="submission" date="2019-06" db="EMBL/GenBank/DDBJ databases">
        <title>Genomics analysis of Aphanomyces spp. identifies a new class of oomycete effector associated with host adaptation.</title>
        <authorList>
            <person name="Gaulin E."/>
        </authorList>
    </citation>
    <scope>NUCLEOTIDE SEQUENCE</scope>
    <source>
        <strain evidence="6">CBS 578.67</strain>
    </source>
</reference>
<gene>
    <name evidence="7" type="primary">Aste57867_11215</name>
    <name evidence="6" type="ORF">As57867_011173</name>
    <name evidence="7" type="ORF">ASTE57867_11215</name>
</gene>
<dbReference type="AlphaFoldDB" id="A0A485KSS5"/>
<organism evidence="7 8">
    <name type="scientific">Aphanomyces stellatus</name>
    <dbReference type="NCBI Taxonomy" id="120398"/>
    <lineage>
        <taxon>Eukaryota</taxon>
        <taxon>Sar</taxon>
        <taxon>Stramenopiles</taxon>
        <taxon>Oomycota</taxon>
        <taxon>Saprolegniomycetes</taxon>
        <taxon>Saprolegniales</taxon>
        <taxon>Verrucalvaceae</taxon>
        <taxon>Aphanomyces</taxon>
    </lineage>
</organism>
<feature type="binding site" evidence="4">
    <location>
        <position position="102"/>
    </location>
    <ligand>
        <name>Zn(2+)</name>
        <dbReference type="ChEBI" id="CHEBI:29105"/>
        <label>1</label>
    </ligand>
</feature>
<feature type="binding site" evidence="4">
    <location>
        <position position="101"/>
    </location>
    <ligand>
        <name>Zn(2+)</name>
        <dbReference type="ChEBI" id="CHEBI:29105"/>
        <label>1</label>
    </ligand>
</feature>
<feature type="domain" description="PDEase" evidence="5">
    <location>
        <begin position="1"/>
        <end position="302"/>
    </location>
</feature>
<dbReference type="InterPro" id="IPR002073">
    <property type="entry name" value="PDEase_catalytic_dom"/>
</dbReference>
<feature type="binding site" evidence="4">
    <location>
        <position position="65"/>
    </location>
    <ligand>
        <name>Zn(2+)</name>
        <dbReference type="ChEBI" id="CHEBI:29105"/>
        <label>1</label>
    </ligand>
</feature>
<dbReference type="InterPro" id="IPR036971">
    <property type="entry name" value="PDEase_catalytic_dom_sf"/>
</dbReference>
<dbReference type="InterPro" id="IPR003607">
    <property type="entry name" value="HD/PDEase_dom"/>
</dbReference>
<feature type="active site" description="Proton donor" evidence="3">
    <location>
        <position position="61"/>
    </location>
</feature>
<dbReference type="Proteomes" id="UP000332933">
    <property type="component" value="Unassembled WGS sequence"/>
</dbReference>
<dbReference type="InterPro" id="IPR023088">
    <property type="entry name" value="PDEase"/>
</dbReference>
<dbReference type="PROSITE" id="PS51311">
    <property type="entry name" value="SCGB"/>
    <property type="match status" value="1"/>
</dbReference>
<feature type="binding site" evidence="4">
    <location>
        <position position="202"/>
    </location>
    <ligand>
        <name>Zn(2+)</name>
        <dbReference type="ChEBI" id="CHEBI:29105"/>
        <label>1</label>
    </ligand>
</feature>
<evidence type="ECO:0000256" key="1">
    <source>
        <dbReference type="ARBA" id="ARBA00022723"/>
    </source>
</evidence>
<dbReference type="PANTHER" id="PTHR11347">
    <property type="entry name" value="CYCLIC NUCLEOTIDE PHOSPHODIESTERASE"/>
    <property type="match status" value="1"/>
</dbReference>
<protein>
    <submittedName>
        <fullName evidence="7">Aste57867_11215 protein</fullName>
    </submittedName>
</protein>
<reference evidence="7 8" key="1">
    <citation type="submission" date="2019-03" db="EMBL/GenBank/DDBJ databases">
        <authorList>
            <person name="Gaulin E."/>
            <person name="Dumas B."/>
        </authorList>
    </citation>
    <scope>NUCLEOTIDE SEQUENCE [LARGE SCALE GENOMIC DNA]</scope>
    <source>
        <strain evidence="7">CBS 568.67</strain>
    </source>
</reference>
<dbReference type="GO" id="GO:0004114">
    <property type="term" value="F:3',5'-cyclic-nucleotide phosphodiesterase activity"/>
    <property type="evidence" value="ECO:0007669"/>
    <property type="project" value="InterPro"/>
</dbReference>
<dbReference type="PRINTS" id="PR00387">
    <property type="entry name" value="PDIESTERASE1"/>
</dbReference>
<sequence length="357" mass="39964">MGGTLAIEADVDPRIHSTTEHVGMAIRILEDSGTTAFLELGDKADKLCTTVAAMYQTIPYHNFKHAFNVMHTTYLLLESCTHTVPFTSLETAGLLLAALCHDVQHNGRTSGFHKTINSPFAKEFGTHKGSILEAMHANVALETLVNEHIFDSLNDDDCAAIKTFIEELILATDMALHPQIVKEFAEKRDVLSRAKMILHCADISNPTKRPDIAKWWSHNVMREFCAQVEEEAKLGLPISGFMKADLFSPEEAKLHLGFIDSFALPAWRLMAASNDFGSYVTVQCMSNMVRCRQTWLDVIDREITPVADDEAAVERKRKRFDELSTCGDVADSTQHKRRYLKVNRISTLESPVDCHVT</sequence>
<dbReference type="EMBL" id="CAADRA010005280">
    <property type="protein sequence ID" value="VFT88081.1"/>
    <property type="molecule type" value="Genomic_DNA"/>
</dbReference>
<keyword evidence="2" id="KW-0378">Hydrolase</keyword>
<evidence type="ECO:0000256" key="2">
    <source>
        <dbReference type="ARBA" id="ARBA00022801"/>
    </source>
</evidence>
<feature type="binding site" evidence="4">
    <location>
        <position position="102"/>
    </location>
    <ligand>
        <name>Zn(2+)</name>
        <dbReference type="ChEBI" id="CHEBI:29105"/>
        <label>2</label>
    </ligand>
</feature>
<dbReference type="Gene3D" id="1.10.1300.10">
    <property type="entry name" value="3'5'-cyclic nucleotide phosphodiesterase, catalytic domain"/>
    <property type="match status" value="1"/>
</dbReference>
<dbReference type="SMART" id="SM00471">
    <property type="entry name" value="HDc"/>
    <property type="match status" value="1"/>
</dbReference>
<evidence type="ECO:0000256" key="3">
    <source>
        <dbReference type="PIRSR" id="PIRSR623088-1"/>
    </source>
</evidence>
<evidence type="ECO:0000313" key="7">
    <source>
        <dbReference type="EMBL" id="VFT88081.1"/>
    </source>
</evidence>
<dbReference type="SUPFAM" id="SSF109604">
    <property type="entry name" value="HD-domain/PDEase-like"/>
    <property type="match status" value="1"/>
</dbReference>
<proteinExistence type="predicted"/>
<dbReference type="InterPro" id="IPR016126">
    <property type="entry name" value="Secretoglobin"/>
</dbReference>
<dbReference type="GO" id="GO:0007165">
    <property type="term" value="P:signal transduction"/>
    <property type="evidence" value="ECO:0007669"/>
    <property type="project" value="InterPro"/>
</dbReference>
<dbReference type="GO" id="GO:0046872">
    <property type="term" value="F:metal ion binding"/>
    <property type="evidence" value="ECO:0007669"/>
    <property type="project" value="UniProtKB-KW"/>
</dbReference>
<evidence type="ECO:0000256" key="4">
    <source>
        <dbReference type="PIRSR" id="PIRSR623088-3"/>
    </source>
</evidence>
<dbReference type="EMBL" id="VJMH01005259">
    <property type="protein sequence ID" value="KAF0698147.1"/>
    <property type="molecule type" value="Genomic_DNA"/>
</dbReference>
<evidence type="ECO:0000259" key="5">
    <source>
        <dbReference type="PROSITE" id="PS51845"/>
    </source>
</evidence>
<accession>A0A485KSS5</accession>
<dbReference type="Pfam" id="PF00233">
    <property type="entry name" value="PDEase_I"/>
    <property type="match status" value="1"/>
</dbReference>
<evidence type="ECO:0000313" key="6">
    <source>
        <dbReference type="EMBL" id="KAF0698147.1"/>
    </source>
</evidence>
<keyword evidence="1 4" id="KW-0479">Metal-binding</keyword>
<dbReference type="CDD" id="cd00077">
    <property type="entry name" value="HDc"/>
    <property type="match status" value="1"/>
</dbReference>
<dbReference type="PROSITE" id="PS51845">
    <property type="entry name" value="PDEASE_I_2"/>
    <property type="match status" value="1"/>
</dbReference>
<name>A0A485KSS5_9STRA</name>
<evidence type="ECO:0000313" key="8">
    <source>
        <dbReference type="Proteomes" id="UP000332933"/>
    </source>
</evidence>
<keyword evidence="8" id="KW-1185">Reference proteome</keyword>